<evidence type="ECO:0000256" key="6">
    <source>
        <dbReference type="SAM" id="SignalP"/>
    </source>
</evidence>
<reference evidence="8" key="1">
    <citation type="submission" date="2022-11" db="UniProtKB">
        <authorList>
            <consortium name="WormBaseParasite"/>
        </authorList>
    </citation>
    <scope>IDENTIFICATION</scope>
</reference>
<keyword evidence="4 6" id="KW-0732">Signal</keyword>
<evidence type="ECO:0000256" key="2">
    <source>
        <dbReference type="ARBA" id="ARBA00009034"/>
    </source>
</evidence>
<dbReference type="GO" id="GO:0005179">
    <property type="term" value="F:hormone activity"/>
    <property type="evidence" value="ECO:0007669"/>
    <property type="project" value="InterPro"/>
</dbReference>
<protein>
    <submittedName>
        <fullName evidence="8">Uncharacterized protein</fullName>
    </submittedName>
</protein>
<comment type="subcellular location">
    <subcellularLocation>
        <location evidence="1">Secreted</location>
    </subcellularLocation>
</comment>
<keyword evidence="3" id="KW-0964">Secreted</keyword>
<evidence type="ECO:0000256" key="5">
    <source>
        <dbReference type="ARBA" id="ARBA00023157"/>
    </source>
</evidence>
<keyword evidence="5" id="KW-1015">Disulfide bond</keyword>
<dbReference type="Gene3D" id="1.10.100.10">
    <property type="entry name" value="Insulin-like"/>
    <property type="match status" value="1"/>
</dbReference>
<dbReference type="InterPro" id="IPR036438">
    <property type="entry name" value="Insulin-like_sf"/>
</dbReference>
<feature type="chain" id="PRO_5037778905" evidence="6">
    <location>
        <begin position="25"/>
        <end position="132"/>
    </location>
</feature>
<dbReference type="AlphaFoldDB" id="A0A914ZXK1"/>
<evidence type="ECO:0000256" key="1">
    <source>
        <dbReference type="ARBA" id="ARBA00004613"/>
    </source>
</evidence>
<evidence type="ECO:0000313" key="8">
    <source>
        <dbReference type="WBParaSite" id="PgB17_g040_t02"/>
    </source>
</evidence>
<dbReference type="Pfam" id="PF03488">
    <property type="entry name" value="Ins_beta"/>
    <property type="match status" value="1"/>
</dbReference>
<evidence type="ECO:0000313" key="7">
    <source>
        <dbReference type="Proteomes" id="UP000887569"/>
    </source>
</evidence>
<organism evidence="7 8">
    <name type="scientific">Parascaris univalens</name>
    <name type="common">Nematode worm</name>
    <dbReference type="NCBI Taxonomy" id="6257"/>
    <lineage>
        <taxon>Eukaryota</taxon>
        <taxon>Metazoa</taxon>
        <taxon>Ecdysozoa</taxon>
        <taxon>Nematoda</taxon>
        <taxon>Chromadorea</taxon>
        <taxon>Rhabditida</taxon>
        <taxon>Spirurina</taxon>
        <taxon>Ascaridomorpha</taxon>
        <taxon>Ascaridoidea</taxon>
        <taxon>Ascarididae</taxon>
        <taxon>Parascaris</taxon>
    </lineage>
</organism>
<name>A0A914ZXK1_PARUN</name>
<dbReference type="GO" id="GO:0005576">
    <property type="term" value="C:extracellular region"/>
    <property type="evidence" value="ECO:0007669"/>
    <property type="project" value="UniProtKB-SubCell"/>
</dbReference>
<proteinExistence type="inferred from homology"/>
<comment type="similarity">
    <text evidence="2">Belongs to the insulin family.</text>
</comment>
<dbReference type="Proteomes" id="UP000887569">
    <property type="component" value="Unplaced"/>
</dbReference>
<evidence type="ECO:0000256" key="3">
    <source>
        <dbReference type="ARBA" id="ARBA00022525"/>
    </source>
</evidence>
<accession>A0A914ZXK1</accession>
<feature type="signal peptide" evidence="6">
    <location>
        <begin position="1"/>
        <end position="24"/>
    </location>
</feature>
<keyword evidence="7" id="KW-1185">Reference proteome</keyword>
<sequence length="132" mass="15012">MRHFMGTFFALAFAAVISLYSGDAHRLCGFKLAKIIGQVCDVTECDSSNALLQIDLDDDQAISNKCCAHPNGCTLDYIQRWCCHNENKYEVITAHEKPIVRRFGAHKKIHFKRPSIHRSHNNADDEFLSVFI</sequence>
<evidence type="ECO:0000256" key="4">
    <source>
        <dbReference type="ARBA" id="ARBA00022729"/>
    </source>
</evidence>
<dbReference type="WBParaSite" id="PgB17_g040_t02">
    <property type="protein sequence ID" value="PgB17_g040_t02"/>
    <property type="gene ID" value="PgB17_g040"/>
</dbReference>
<dbReference type="InterPro" id="IPR003235">
    <property type="entry name" value="Nem_insulin-like_b-type"/>
</dbReference>
<dbReference type="SUPFAM" id="SSF56994">
    <property type="entry name" value="Insulin-like"/>
    <property type="match status" value="1"/>
</dbReference>